<proteinExistence type="predicted"/>
<accession>A0A9P6UWC1</accession>
<evidence type="ECO:0000313" key="3">
    <source>
        <dbReference type="Proteomes" id="UP000738325"/>
    </source>
</evidence>
<reference evidence="2" key="1">
    <citation type="journal article" date="2020" name="Fungal Divers.">
        <title>Resolving the Mortierellaceae phylogeny through synthesis of multi-gene phylogenetics and phylogenomics.</title>
        <authorList>
            <person name="Vandepol N."/>
            <person name="Liber J."/>
            <person name="Desiro A."/>
            <person name="Na H."/>
            <person name="Kennedy M."/>
            <person name="Barry K."/>
            <person name="Grigoriev I.V."/>
            <person name="Miller A.N."/>
            <person name="O'Donnell K."/>
            <person name="Stajich J.E."/>
            <person name="Bonito G."/>
        </authorList>
    </citation>
    <scope>NUCLEOTIDE SEQUENCE</scope>
    <source>
        <strain evidence="2">REB-010B</strain>
    </source>
</reference>
<dbReference type="EMBL" id="JAAAIP010000207">
    <property type="protein sequence ID" value="KAG0322578.1"/>
    <property type="molecule type" value="Genomic_DNA"/>
</dbReference>
<evidence type="ECO:0000256" key="1">
    <source>
        <dbReference type="SAM" id="MobiDB-lite"/>
    </source>
</evidence>
<dbReference type="OrthoDB" id="2446733at2759"/>
<sequence>MSRRRASWGLPLTPTRIPILPQPAKAPQGVRQHRHTKSLSNGSNSPRPPFFLTMSKITAEQDDKDLTNAEVDQILDVVMDDAIEMYTPRSLSSSTSSTPTWLTECSSAHSSPALSSSSPQTFMLQGFLERHSNGHIMYRKPIHSSTNCPDCRLLPPTFHLDDTDDDHDTSDQRFLLLAQSPNPSEFELSDFVSTESQKAARLHQADSPVFFNGFPLLQMAARER</sequence>
<protein>
    <submittedName>
        <fullName evidence="2">Uncharacterized protein</fullName>
    </submittedName>
</protein>
<evidence type="ECO:0000313" key="2">
    <source>
        <dbReference type="EMBL" id="KAG0322578.1"/>
    </source>
</evidence>
<feature type="region of interest" description="Disordered" evidence="1">
    <location>
        <begin position="1"/>
        <end position="48"/>
    </location>
</feature>
<comment type="caution">
    <text evidence="2">The sequence shown here is derived from an EMBL/GenBank/DDBJ whole genome shotgun (WGS) entry which is preliminary data.</text>
</comment>
<dbReference type="Proteomes" id="UP000738325">
    <property type="component" value="Unassembled WGS sequence"/>
</dbReference>
<feature type="compositionally biased region" description="Low complexity" evidence="1">
    <location>
        <begin position="10"/>
        <end position="23"/>
    </location>
</feature>
<organism evidence="2 3">
    <name type="scientific">Dissophora globulifera</name>
    <dbReference type="NCBI Taxonomy" id="979702"/>
    <lineage>
        <taxon>Eukaryota</taxon>
        <taxon>Fungi</taxon>
        <taxon>Fungi incertae sedis</taxon>
        <taxon>Mucoromycota</taxon>
        <taxon>Mortierellomycotina</taxon>
        <taxon>Mortierellomycetes</taxon>
        <taxon>Mortierellales</taxon>
        <taxon>Mortierellaceae</taxon>
        <taxon>Dissophora</taxon>
    </lineage>
</organism>
<keyword evidence="3" id="KW-1185">Reference proteome</keyword>
<dbReference type="AlphaFoldDB" id="A0A9P6UWC1"/>
<gene>
    <name evidence="2" type="ORF">BGZ99_003234</name>
</gene>
<name>A0A9P6UWC1_9FUNG</name>